<dbReference type="EMBL" id="JANIBK010000251">
    <property type="protein sequence ID" value="MCQ8130885.1"/>
    <property type="molecule type" value="Genomic_DNA"/>
</dbReference>
<name>A0ABT1UAQ1_9GAMM</name>
<dbReference type="Gene3D" id="3.30.1390.10">
    <property type="match status" value="2"/>
</dbReference>
<sequence length="150" mass="15952">MQASEPTLSERAAAAADAGNLLEAIKQVREETGLGLKEAKDLVDAYLRLGHSPSPSTTAASSAEMPVAALLALKNGVLIEAIQHYRNHNRCGLKDAKEAVERYLDANPLAKQQFQAAAKANGKPFLNVLLALVILGLIAAGYWYVTGQTL</sequence>
<dbReference type="InterPro" id="IPR014719">
    <property type="entry name" value="Ribosomal_bL12_C/ClpS-like"/>
</dbReference>
<keyword evidence="1" id="KW-0472">Membrane</keyword>
<keyword evidence="4" id="KW-1185">Reference proteome</keyword>
<protein>
    <submittedName>
        <fullName evidence="3">Ribosomal protein L7/L12</fullName>
    </submittedName>
</protein>
<dbReference type="Pfam" id="PF00542">
    <property type="entry name" value="Ribosomal_L12"/>
    <property type="match status" value="1"/>
</dbReference>
<keyword evidence="3" id="KW-0689">Ribosomal protein</keyword>
<feature type="transmembrane region" description="Helical" evidence="1">
    <location>
        <begin position="125"/>
        <end position="145"/>
    </location>
</feature>
<comment type="caution">
    <text evidence="3">The sequence shown here is derived from an EMBL/GenBank/DDBJ whole genome shotgun (WGS) entry which is preliminary data.</text>
</comment>
<dbReference type="InterPro" id="IPR013823">
    <property type="entry name" value="Ribosomal_bL12_C"/>
</dbReference>
<reference evidence="3 4" key="1">
    <citation type="submission" date="2022-07" db="EMBL/GenBank/DDBJ databases">
        <title>Methylomonas rivi sp. nov., Methylomonas rosea sp. nov., Methylomonas aureus sp. nov. and Methylomonas subterranea sp. nov., four novel methanotrophs isolated from a freshwater creek and the deep terrestrial subsurface.</title>
        <authorList>
            <person name="Abin C."/>
            <person name="Sankaranarayanan K."/>
            <person name="Garner C."/>
            <person name="Sindelar R."/>
            <person name="Kotary K."/>
            <person name="Garner R."/>
            <person name="Barclay S."/>
            <person name="Lawson P."/>
            <person name="Krumholz L."/>
        </authorList>
    </citation>
    <scope>NUCLEOTIDE SEQUENCE [LARGE SCALE GENOMIC DNA]</scope>
    <source>
        <strain evidence="3 4">WSC-6</strain>
    </source>
</reference>
<keyword evidence="1" id="KW-0812">Transmembrane</keyword>
<dbReference type="RefSeq" id="WP_256617280.1">
    <property type="nucleotide sequence ID" value="NZ_JANIBK010000251.1"/>
</dbReference>
<evidence type="ECO:0000313" key="3">
    <source>
        <dbReference type="EMBL" id="MCQ8130885.1"/>
    </source>
</evidence>
<keyword evidence="3" id="KW-0687">Ribonucleoprotein</keyword>
<dbReference type="GO" id="GO:0005840">
    <property type="term" value="C:ribosome"/>
    <property type="evidence" value="ECO:0007669"/>
    <property type="project" value="UniProtKB-KW"/>
</dbReference>
<evidence type="ECO:0000313" key="4">
    <source>
        <dbReference type="Proteomes" id="UP001524586"/>
    </source>
</evidence>
<organism evidence="3 4">
    <name type="scientific">Methylomonas rivi</name>
    <dbReference type="NCBI Taxonomy" id="2952226"/>
    <lineage>
        <taxon>Bacteria</taxon>
        <taxon>Pseudomonadati</taxon>
        <taxon>Pseudomonadota</taxon>
        <taxon>Gammaproteobacteria</taxon>
        <taxon>Methylococcales</taxon>
        <taxon>Methylococcaceae</taxon>
        <taxon>Methylomonas</taxon>
    </lineage>
</organism>
<keyword evidence="1" id="KW-1133">Transmembrane helix</keyword>
<dbReference type="SUPFAM" id="SSF54736">
    <property type="entry name" value="ClpS-like"/>
    <property type="match status" value="1"/>
</dbReference>
<gene>
    <name evidence="3" type="ORF">NP596_20690</name>
</gene>
<feature type="domain" description="Large ribosomal subunit protein bL12 C-terminal" evidence="2">
    <location>
        <begin position="22"/>
        <end position="45"/>
    </location>
</feature>
<evidence type="ECO:0000259" key="2">
    <source>
        <dbReference type="Pfam" id="PF00542"/>
    </source>
</evidence>
<dbReference type="Proteomes" id="UP001524586">
    <property type="component" value="Unassembled WGS sequence"/>
</dbReference>
<evidence type="ECO:0000256" key="1">
    <source>
        <dbReference type="SAM" id="Phobius"/>
    </source>
</evidence>
<accession>A0ABT1UAQ1</accession>
<proteinExistence type="predicted"/>